<dbReference type="InterPro" id="IPR036770">
    <property type="entry name" value="Ankyrin_rpt-contain_sf"/>
</dbReference>
<feature type="transmembrane region" description="Helical" evidence="4">
    <location>
        <begin position="12"/>
        <end position="35"/>
    </location>
</feature>
<name>A0A1G5JVH7_9FLAO</name>
<evidence type="ECO:0000256" key="3">
    <source>
        <dbReference type="PROSITE-ProRule" id="PRU00023"/>
    </source>
</evidence>
<keyword evidence="1" id="KW-0677">Repeat</keyword>
<dbReference type="Proteomes" id="UP000199354">
    <property type="component" value="Unassembled WGS sequence"/>
</dbReference>
<organism evidence="5 6">
    <name type="scientific">Flavobacterium caeni</name>
    <dbReference type="NCBI Taxonomy" id="490189"/>
    <lineage>
        <taxon>Bacteria</taxon>
        <taxon>Pseudomonadati</taxon>
        <taxon>Bacteroidota</taxon>
        <taxon>Flavobacteriia</taxon>
        <taxon>Flavobacteriales</taxon>
        <taxon>Flavobacteriaceae</taxon>
        <taxon>Flavobacterium</taxon>
    </lineage>
</organism>
<dbReference type="EMBL" id="FMVF01000017">
    <property type="protein sequence ID" value="SCY92452.1"/>
    <property type="molecule type" value="Genomic_DNA"/>
</dbReference>
<evidence type="ECO:0000256" key="4">
    <source>
        <dbReference type="SAM" id="Phobius"/>
    </source>
</evidence>
<keyword evidence="4" id="KW-0472">Membrane</keyword>
<feature type="repeat" description="ANK" evidence="3">
    <location>
        <begin position="81"/>
        <end position="113"/>
    </location>
</feature>
<evidence type="ECO:0000256" key="2">
    <source>
        <dbReference type="ARBA" id="ARBA00023043"/>
    </source>
</evidence>
<dbReference type="STRING" id="490189.SAMN02927903_02928"/>
<dbReference type="SUPFAM" id="SSF48403">
    <property type="entry name" value="Ankyrin repeat"/>
    <property type="match status" value="1"/>
</dbReference>
<dbReference type="PROSITE" id="PS50088">
    <property type="entry name" value="ANK_REPEAT"/>
    <property type="match status" value="2"/>
</dbReference>
<dbReference type="PROSITE" id="PS50297">
    <property type="entry name" value="ANK_REP_REGION"/>
    <property type="match status" value="2"/>
</dbReference>
<evidence type="ECO:0000313" key="5">
    <source>
        <dbReference type="EMBL" id="SCY92452.1"/>
    </source>
</evidence>
<proteinExistence type="predicted"/>
<gene>
    <name evidence="5" type="ORF">SAMN02927903_02928</name>
</gene>
<accession>A0A1G5JVH7</accession>
<feature type="repeat" description="ANK" evidence="3">
    <location>
        <begin position="49"/>
        <end position="81"/>
    </location>
</feature>
<dbReference type="Gene3D" id="1.25.40.20">
    <property type="entry name" value="Ankyrin repeat-containing domain"/>
    <property type="match status" value="1"/>
</dbReference>
<keyword evidence="4" id="KW-0812">Transmembrane</keyword>
<keyword evidence="6" id="KW-1185">Reference proteome</keyword>
<protein>
    <submittedName>
        <fullName evidence="5">Ankyrin repeat-containing protein</fullName>
    </submittedName>
</protein>
<dbReference type="RefSeq" id="WP_091145956.1">
    <property type="nucleotide sequence ID" value="NZ_FMVF01000017.1"/>
</dbReference>
<sequence length="137" mass="14835">MKTNQFLLEKPALVGAKTLIFLGACLIAFSTYSFASTESATESITITDVKPTPLCVAISKGETDLVKKFVEYGADVNEKSNGMTPLMLAARYNHVEIIKYLLANGANAKTKDEKGFNALKHAELSKADDAAAYLRNL</sequence>
<dbReference type="PANTHER" id="PTHR24173:SF74">
    <property type="entry name" value="ANKYRIN REPEAT DOMAIN-CONTAINING PROTEIN 16"/>
    <property type="match status" value="1"/>
</dbReference>
<dbReference type="Pfam" id="PF12796">
    <property type="entry name" value="Ank_2"/>
    <property type="match status" value="1"/>
</dbReference>
<evidence type="ECO:0000313" key="6">
    <source>
        <dbReference type="Proteomes" id="UP000199354"/>
    </source>
</evidence>
<evidence type="ECO:0000256" key="1">
    <source>
        <dbReference type="ARBA" id="ARBA00022737"/>
    </source>
</evidence>
<keyword evidence="4" id="KW-1133">Transmembrane helix</keyword>
<keyword evidence="2 3" id="KW-0040">ANK repeat</keyword>
<reference evidence="5 6" key="1">
    <citation type="submission" date="2016-10" db="EMBL/GenBank/DDBJ databases">
        <authorList>
            <person name="de Groot N.N."/>
        </authorList>
    </citation>
    <scope>NUCLEOTIDE SEQUENCE [LARGE SCALE GENOMIC DNA]</scope>
    <source>
        <strain evidence="5 6">CGMCC 1.7031</strain>
    </source>
</reference>
<dbReference type="AlphaFoldDB" id="A0A1G5JVH7"/>
<dbReference type="OrthoDB" id="1374157at2"/>
<dbReference type="InterPro" id="IPR002110">
    <property type="entry name" value="Ankyrin_rpt"/>
</dbReference>
<dbReference type="SMART" id="SM00248">
    <property type="entry name" value="ANK"/>
    <property type="match status" value="2"/>
</dbReference>
<dbReference type="PANTHER" id="PTHR24173">
    <property type="entry name" value="ANKYRIN REPEAT CONTAINING"/>
    <property type="match status" value="1"/>
</dbReference>